<comment type="similarity">
    <text evidence="1 7">Belongs to the glycosyl hydrolase 38 family.</text>
</comment>
<dbReference type="EMBL" id="JAPWTJ010000142">
    <property type="protein sequence ID" value="KAJ8982146.1"/>
    <property type="molecule type" value="Genomic_DNA"/>
</dbReference>
<evidence type="ECO:0000256" key="3">
    <source>
        <dbReference type="ARBA" id="ARBA00022801"/>
    </source>
</evidence>
<dbReference type="Gene3D" id="2.70.98.30">
    <property type="entry name" value="Golgi alpha-mannosidase II, domain 4"/>
    <property type="match status" value="1"/>
</dbReference>
<dbReference type="Gene3D" id="2.60.40.1360">
    <property type="match status" value="1"/>
</dbReference>
<name>A0ABQ9JV10_9CUCU</name>
<comment type="cofactor">
    <cofactor evidence="7">
        <name>Zn(2+)</name>
        <dbReference type="ChEBI" id="CHEBI:29105"/>
    </cofactor>
    <text evidence="7">Binds 1 zinc ion per subunit.</text>
</comment>
<evidence type="ECO:0000256" key="6">
    <source>
        <dbReference type="ARBA" id="ARBA00023295"/>
    </source>
</evidence>
<accession>A0ABQ9JV10</accession>
<keyword evidence="4 7" id="KW-0862">Zinc</keyword>
<dbReference type="InterPro" id="IPR011013">
    <property type="entry name" value="Gal_mutarotase_sf_dom"/>
</dbReference>
<keyword evidence="10" id="KW-1185">Reference proteome</keyword>
<dbReference type="InterPro" id="IPR015341">
    <property type="entry name" value="Glyco_hydro_38_cen"/>
</dbReference>
<reference evidence="9" key="1">
    <citation type="journal article" date="2023" name="Insect Mol. Biol.">
        <title>Genome sequencing provides insights into the evolution of gene families encoding plant cell wall-degrading enzymes in longhorned beetles.</title>
        <authorList>
            <person name="Shin N.R."/>
            <person name="Okamura Y."/>
            <person name="Kirsch R."/>
            <person name="Pauchet Y."/>
        </authorList>
    </citation>
    <scope>NUCLEOTIDE SEQUENCE</scope>
    <source>
        <strain evidence="9">MMC_N1</strain>
    </source>
</reference>
<dbReference type="InterPro" id="IPR000602">
    <property type="entry name" value="Glyco_hydro_38_N"/>
</dbReference>
<dbReference type="PANTHER" id="PTHR11607">
    <property type="entry name" value="ALPHA-MANNOSIDASE"/>
    <property type="match status" value="1"/>
</dbReference>
<dbReference type="Proteomes" id="UP001162164">
    <property type="component" value="Unassembled WGS sequence"/>
</dbReference>
<dbReference type="Gene3D" id="2.60.40.1180">
    <property type="entry name" value="Golgi alpha-mannosidase II"/>
    <property type="match status" value="1"/>
</dbReference>
<dbReference type="Gene3D" id="1.20.1270.50">
    <property type="entry name" value="Glycoside hydrolase family 38, central domain"/>
    <property type="match status" value="2"/>
</dbReference>
<dbReference type="Pfam" id="PF09261">
    <property type="entry name" value="Alpha-mann_mid"/>
    <property type="match status" value="1"/>
</dbReference>
<evidence type="ECO:0000256" key="7">
    <source>
        <dbReference type="RuleBase" id="RU361199"/>
    </source>
</evidence>
<dbReference type="InterPro" id="IPR037094">
    <property type="entry name" value="Glyco_hydro_38_cen_sf"/>
</dbReference>
<keyword evidence="7" id="KW-0732">Signal</keyword>
<dbReference type="Pfam" id="PF01074">
    <property type="entry name" value="Glyco_hydro_38N"/>
    <property type="match status" value="1"/>
</dbReference>
<dbReference type="InterPro" id="IPR011682">
    <property type="entry name" value="Glyco_hydro_38_C"/>
</dbReference>
<dbReference type="InterPro" id="IPR011330">
    <property type="entry name" value="Glyco_hydro/deAcase_b/a-brl"/>
</dbReference>
<dbReference type="Pfam" id="PF07748">
    <property type="entry name" value="Glyco_hydro_38C"/>
    <property type="match status" value="1"/>
</dbReference>
<organism evidence="9 10">
    <name type="scientific">Molorchus minor</name>
    <dbReference type="NCBI Taxonomy" id="1323400"/>
    <lineage>
        <taxon>Eukaryota</taxon>
        <taxon>Metazoa</taxon>
        <taxon>Ecdysozoa</taxon>
        <taxon>Arthropoda</taxon>
        <taxon>Hexapoda</taxon>
        <taxon>Insecta</taxon>
        <taxon>Pterygota</taxon>
        <taxon>Neoptera</taxon>
        <taxon>Endopterygota</taxon>
        <taxon>Coleoptera</taxon>
        <taxon>Polyphaga</taxon>
        <taxon>Cucujiformia</taxon>
        <taxon>Chrysomeloidea</taxon>
        <taxon>Cerambycidae</taxon>
        <taxon>Lamiinae</taxon>
        <taxon>Monochamini</taxon>
        <taxon>Molorchus</taxon>
    </lineage>
</organism>
<evidence type="ECO:0000313" key="10">
    <source>
        <dbReference type="Proteomes" id="UP001162164"/>
    </source>
</evidence>
<dbReference type="SMART" id="SM00872">
    <property type="entry name" value="Alpha-mann_mid"/>
    <property type="match status" value="1"/>
</dbReference>
<gene>
    <name evidence="9" type="ORF">NQ317_011292</name>
</gene>
<dbReference type="SUPFAM" id="SSF88713">
    <property type="entry name" value="Glycoside hydrolase/deacetylase"/>
    <property type="match status" value="1"/>
</dbReference>
<keyword evidence="6 7" id="KW-0326">Glycosidase</keyword>
<proteinExistence type="inferred from homology"/>
<evidence type="ECO:0000313" key="9">
    <source>
        <dbReference type="EMBL" id="KAJ8982146.1"/>
    </source>
</evidence>
<comment type="caution">
    <text evidence="9">The sequence shown here is derived from an EMBL/GenBank/DDBJ whole genome shotgun (WGS) entry which is preliminary data.</text>
</comment>
<dbReference type="InterPro" id="IPR027291">
    <property type="entry name" value="Glyco_hydro_38_N_sf"/>
</dbReference>
<keyword evidence="5" id="KW-1015">Disulfide bond</keyword>
<evidence type="ECO:0000256" key="5">
    <source>
        <dbReference type="ARBA" id="ARBA00023157"/>
    </source>
</evidence>
<dbReference type="InterPro" id="IPR028995">
    <property type="entry name" value="Glyco_hydro_57/38_cen_sf"/>
</dbReference>
<dbReference type="PANTHER" id="PTHR11607:SF3">
    <property type="entry name" value="LYSOSOMAL ALPHA-MANNOSIDASE"/>
    <property type="match status" value="1"/>
</dbReference>
<dbReference type="InterPro" id="IPR050843">
    <property type="entry name" value="Glycosyl_Hydrlase_38"/>
</dbReference>
<dbReference type="InterPro" id="IPR013780">
    <property type="entry name" value="Glyco_hydro_b"/>
</dbReference>
<evidence type="ECO:0000256" key="4">
    <source>
        <dbReference type="ARBA" id="ARBA00022833"/>
    </source>
</evidence>
<sequence length="963" mass="110256">MSLWKLGIIFIIPVLYGVPLSSKERETVCGYGSCHTVDDNKINVHLVPHSHDDVGWLKTVDQYYYYEVQYILSSVVAALLENPDRRFIQVETAYFYTWWNQQTDLIKSEVRQLVNEGRLEIVNGAWSMNDEAAVHYQCTIDQYTLGLRVIEDALGKCARPRVGWQIDPFGHSREQASLLSQFGMDAIFFARLDYRDRAKRQNDRSMDMLWRGSANLGSGSTIFASALYHQYNCPSDFCFDIHCNDPPIIIDKDSPEYNWEDRVNEFVNFVREQSQLYPTNHILITLGDDFQYQAAHNDFINIDRLIEGFKVFNPTMDGKELNVIYSTPSCYTKAVRDYVEAKNLTLDLKLDDFFPFSYTPNSVFTGYFTSRPTSKRLERFANNLQQVTKQLTALSGDSYSYNNTLGQAIGVMQHHDAITGTEKEAVEKDYHRSIVKGMNEAHPHINSAFSSLIGMTDSLNLKSCLLSNVSICSESDKDEFSILIYNPLARNTSHYIQVPVNDGTWKITDPSGTKYNEFYFTDIKQVLSTGGEIENQLTDPIRNFDYITKDTGEKVLDKVLIFRAENLPALGYKVYKFQRISSESSFHFSELGIAGPIGFSDRYITFNQDNGLLKSITLHNTTLDVTQQLMFYKSCSGISDAYVFRPDVDERDAIELGNVTNTVFVNDGNLIREVKQVWNDWATQIIRLYKEEDFIEFDWLVGPIDVSDDIGKEVITRYSTELNTGGVFYTDSNGREIIYRKKDYRPTYEYTEEEPQAGNYYPVNTKIFVKDDERRFSVITDRSEGGSSMNSGEIELMLNRNLLHTEEGVTGENLNETEYGQFLVARGSHFVTVGEPTTGNSGRSMAAIERDIAQRKFLQPWVFYTTDQVSVKEQSFLNAELPVNRTGLKKKNKILIRLEHILEKNEDPELSKQVTVDISDLFKTIKIVSMEEFTLGANTPLEENERLVWPQIADTEDKSGSFE</sequence>
<keyword evidence="3 7" id="KW-0378">Hydrolase</keyword>
<dbReference type="CDD" id="cd10810">
    <property type="entry name" value="GH38N_AMII_LAM_like"/>
    <property type="match status" value="1"/>
</dbReference>
<dbReference type="EC" id="3.2.1.-" evidence="7"/>
<feature type="signal peptide" evidence="7">
    <location>
        <begin position="1"/>
        <end position="17"/>
    </location>
</feature>
<evidence type="ECO:0000256" key="1">
    <source>
        <dbReference type="ARBA" id="ARBA00009792"/>
    </source>
</evidence>
<keyword evidence="2 7" id="KW-0479">Metal-binding</keyword>
<protein>
    <recommendedName>
        <fullName evidence="7">Alpha-mannosidase</fullName>
        <ecNumber evidence="7">3.2.1.-</ecNumber>
    </recommendedName>
</protein>
<dbReference type="SUPFAM" id="SSF88688">
    <property type="entry name" value="Families 57/38 glycoside transferase middle domain"/>
    <property type="match status" value="1"/>
</dbReference>
<evidence type="ECO:0000259" key="8">
    <source>
        <dbReference type="SMART" id="SM00872"/>
    </source>
</evidence>
<dbReference type="SUPFAM" id="SSF74650">
    <property type="entry name" value="Galactose mutarotase-like"/>
    <property type="match status" value="1"/>
</dbReference>
<dbReference type="Gene3D" id="3.20.110.10">
    <property type="entry name" value="Glycoside hydrolase 38, N terminal domain"/>
    <property type="match status" value="1"/>
</dbReference>
<evidence type="ECO:0000256" key="2">
    <source>
        <dbReference type="ARBA" id="ARBA00022723"/>
    </source>
</evidence>
<feature type="chain" id="PRO_5045005074" description="Alpha-mannosidase" evidence="7">
    <location>
        <begin position="18"/>
        <end position="963"/>
    </location>
</feature>
<feature type="domain" description="Glycoside hydrolase family 38 central" evidence="8">
    <location>
        <begin position="362"/>
        <end position="434"/>
    </location>
</feature>